<protein>
    <recommendedName>
        <fullName evidence="4">DNA primase</fullName>
    </recommendedName>
</protein>
<proteinExistence type="predicted"/>
<reference evidence="2 3" key="1">
    <citation type="submission" date="2015-12" db="EMBL/GenBank/DDBJ databases">
        <authorList>
            <person name="Shamseldin A."/>
            <person name="Moawad H."/>
            <person name="Abd El-Rahim W.M."/>
            <person name="Sadowsky M.J."/>
        </authorList>
    </citation>
    <scope>NUCLEOTIDE SEQUENCE [LARGE SCALE GENOMIC DNA]</scope>
    <source>
        <strain evidence="2 3">SJ5A-1</strain>
    </source>
</reference>
<dbReference type="Proteomes" id="UP000054396">
    <property type="component" value="Unassembled WGS sequence"/>
</dbReference>
<feature type="chain" id="PRO_5006936211" description="DNA primase" evidence="1">
    <location>
        <begin position="26"/>
        <end position="94"/>
    </location>
</feature>
<name>A0A0W7WF65_9RHOB</name>
<sequence length="94" mass="9752">MRLPVLPALLSACLLPLAHPAAAQAPDCAAQAEIVMQAVTARAEGRPKSEAVAGLSAALDAEAASMLSDWIWTLPEDQLTSAVGEAWQTQCEAL</sequence>
<keyword evidence="3" id="KW-1185">Reference proteome</keyword>
<evidence type="ECO:0008006" key="4">
    <source>
        <dbReference type="Google" id="ProtNLM"/>
    </source>
</evidence>
<evidence type="ECO:0000313" key="2">
    <source>
        <dbReference type="EMBL" id="KUF09260.1"/>
    </source>
</evidence>
<evidence type="ECO:0000313" key="3">
    <source>
        <dbReference type="Proteomes" id="UP000054396"/>
    </source>
</evidence>
<dbReference type="RefSeq" id="WP_058863726.1">
    <property type="nucleotide sequence ID" value="NZ_LPXO01000015.1"/>
</dbReference>
<comment type="caution">
    <text evidence="2">The sequence shown here is derived from an EMBL/GenBank/DDBJ whole genome shotgun (WGS) entry which is preliminary data.</text>
</comment>
<organism evidence="2 3">
    <name type="scientific">Pseudoponticoccus marisrubri</name>
    <dbReference type="NCBI Taxonomy" id="1685382"/>
    <lineage>
        <taxon>Bacteria</taxon>
        <taxon>Pseudomonadati</taxon>
        <taxon>Pseudomonadota</taxon>
        <taxon>Alphaproteobacteria</taxon>
        <taxon>Rhodobacterales</taxon>
        <taxon>Roseobacteraceae</taxon>
        <taxon>Pseudoponticoccus</taxon>
    </lineage>
</organism>
<keyword evidence="1" id="KW-0732">Signal</keyword>
<dbReference type="EMBL" id="LPXO01000015">
    <property type="protein sequence ID" value="KUF09260.1"/>
    <property type="molecule type" value="Genomic_DNA"/>
</dbReference>
<gene>
    <name evidence="2" type="ORF">AVJ23_18575</name>
</gene>
<evidence type="ECO:0000256" key="1">
    <source>
        <dbReference type="SAM" id="SignalP"/>
    </source>
</evidence>
<dbReference type="AlphaFoldDB" id="A0A0W7WF65"/>
<accession>A0A0W7WF65</accession>
<dbReference type="STRING" id="1685382.AVJ23_18575"/>
<feature type="signal peptide" evidence="1">
    <location>
        <begin position="1"/>
        <end position="25"/>
    </location>
</feature>